<dbReference type="Gene3D" id="3.80.10.10">
    <property type="entry name" value="Ribonuclease Inhibitor"/>
    <property type="match status" value="1"/>
</dbReference>
<dbReference type="Pfam" id="PF12937">
    <property type="entry name" value="F-box-like"/>
    <property type="match status" value="1"/>
</dbReference>
<comment type="caution">
    <text evidence="2">The sequence shown here is derived from an EMBL/GenBank/DDBJ whole genome shotgun (WGS) entry which is preliminary data.</text>
</comment>
<evidence type="ECO:0000313" key="2">
    <source>
        <dbReference type="EMBL" id="RIB09037.1"/>
    </source>
</evidence>
<dbReference type="InterPro" id="IPR001810">
    <property type="entry name" value="F-box_dom"/>
</dbReference>
<proteinExistence type="predicted"/>
<organism evidence="2 3">
    <name type="scientific">Gigaspora rosea</name>
    <dbReference type="NCBI Taxonomy" id="44941"/>
    <lineage>
        <taxon>Eukaryota</taxon>
        <taxon>Fungi</taxon>
        <taxon>Fungi incertae sedis</taxon>
        <taxon>Mucoromycota</taxon>
        <taxon>Glomeromycotina</taxon>
        <taxon>Glomeromycetes</taxon>
        <taxon>Diversisporales</taxon>
        <taxon>Gigasporaceae</taxon>
        <taxon>Gigaspora</taxon>
    </lineage>
</organism>
<dbReference type="InterPro" id="IPR036047">
    <property type="entry name" value="F-box-like_dom_sf"/>
</dbReference>
<dbReference type="AlphaFoldDB" id="A0A397UIU5"/>
<sequence>MASKIFMGDMPELMEKIFKNLNNEIYSLHSCALVSRHWCKMSIPQLWRNPFLFSKSPKFISKYISSLEDNDKFNLKEYGIVDDFPNTLFNYARFLKVLNISHLNACVEQWMGSAKFNQQDKDKLKCHIVNLLLKIFIESGAILYRLDLEIYEKDGNNFSKMNSEVIYLIEQDMTFFSQLRVLSVDIVQDFFGFNLDSDSDSEYVYSFKAITLLKTLAKCAMEITEFRVNLCDFDYTPQICNNLAYIINLLESIIQSQKHLQLFNISCTDLLDPSGGFYGIILALNSQKTTLKEIIMNNCDYSTEFEILKNCENLDVIRITQCDEEIVKILNNKINILEINSNDSIDASNIIQTLESSGSLLQRLKLDMRQNIKSQSSLIETLMTFCPNITYLYISRIKLSNQLLEFIKSLRNLQFLTICWDEPTIRTRAIKNELESNIIKFAGSLPSTLQYLDLNKLQFGLFIDILLDHCDAPLKSLSFHIGHNIEKKIEALIRFYTRKMTLNVVNVNVFGKNKEYLEEYVKLVSYNSFVVDC</sequence>
<dbReference type="Proteomes" id="UP000266673">
    <property type="component" value="Unassembled WGS sequence"/>
</dbReference>
<dbReference type="OrthoDB" id="10320290at2759"/>
<name>A0A397UIU5_9GLOM</name>
<reference evidence="2 3" key="1">
    <citation type="submission" date="2018-06" db="EMBL/GenBank/DDBJ databases">
        <title>Comparative genomics reveals the genomic features of Rhizophagus irregularis, R. cerebriforme, R. diaphanum and Gigaspora rosea, and their symbiotic lifestyle signature.</title>
        <authorList>
            <person name="Morin E."/>
            <person name="San Clemente H."/>
            <person name="Chen E.C.H."/>
            <person name="De La Providencia I."/>
            <person name="Hainaut M."/>
            <person name="Kuo A."/>
            <person name="Kohler A."/>
            <person name="Murat C."/>
            <person name="Tang N."/>
            <person name="Roy S."/>
            <person name="Loubradou J."/>
            <person name="Henrissat B."/>
            <person name="Grigoriev I.V."/>
            <person name="Corradi N."/>
            <person name="Roux C."/>
            <person name="Martin F.M."/>
        </authorList>
    </citation>
    <scope>NUCLEOTIDE SEQUENCE [LARGE SCALE GENOMIC DNA]</scope>
    <source>
        <strain evidence="2 3">DAOM 194757</strain>
    </source>
</reference>
<evidence type="ECO:0000313" key="3">
    <source>
        <dbReference type="Proteomes" id="UP000266673"/>
    </source>
</evidence>
<dbReference type="InterPro" id="IPR032675">
    <property type="entry name" value="LRR_dom_sf"/>
</dbReference>
<dbReference type="SUPFAM" id="SSF52047">
    <property type="entry name" value="RNI-like"/>
    <property type="match status" value="1"/>
</dbReference>
<evidence type="ECO:0000259" key="1">
    <source>
        <dbReference type="Pfam" id="PF12937"/>
    </source>
</evidence>
<gene>
    <name evidence="2" type="ORF">C2G38_2109622</name>
</gene>
<keyword evidence="3" id="KW-1185">Reference proteome</keyword>
<protein>
    <recommendedName>
        <fullName evidence="1">F-box domain-containing protein</fullName>
    </recommendedName>
</protein>
<feature type="domain" description="F-box" evidence="1">
    <location>
        <begin position="11"/>
        <end position="52"/>
    </location>
</feature>
<dbReference type="SUPFAM" id="SSF81383">
    <property type="entry name" value="F-box domain"/>
    <property type="match status" value="1"/>
</dbReference>
<accession>A0A397UIU5</accession>
<dbReference type="EMBL" id="QKWP01001424">
    <property type="protein sequence ID" value="RIB09037.1"/>
    <property type="molecule type" value="Genomic_DNA"/>
</dbReference>